<dbReference type="AlphaFoldDB" id="A0A8B8BGW7"/>
<accession>A0A8B8BGW7</accession>
<evidence type="ECO:0000313" key="2">
    <source>
        <dbReference type="Proteomes" id="UP000694844"/>
    </source>
</evidence>
<keyword evidence="2" id="KW-1185">Reference proteome</keyword>
<dbReference type="KEGG" id="cvn:111110411"/>
<dbReference type="RefSeq" id="XP_022302610.1">
    <property type="nucleotide sequence ID" value="XM_022446902.1"/>
</dbReference>
<keyword evidence="1" id="KW-0812">Transmembrane</keyword>
<sequence>MVTTFVETKTSPNKPITSNSTYITRYTTDTTDTTDHKIVSQDVSAAGADERSSDIVVIVTAIAGLAVLTLSAVVLIFYIRKKLSRQKDRKTEQIYSVLQDRLDSNVENRYESLKNVTYENHF</sequence>
<feature type="transmembrane region" description="Helical" evidence="1">
    <location>
        <begin position="55"/>
        <end position="79"/>
    </location>
</feature>
<name>A0A8B8BGW7_CRAVI</name>
<reference evidence="3" key="1">
    <citation type="submission" date="2025-08" db="UniProtKB">
        <authorList>
            <consortium name="RefSeq"/>
        </authorList>
    </citation>
    <scope>IDENTIFICATION</scope>
    <source>
        <tissue evidence="3">Whole sample</tissue>
    </source>
</reference>
<keyword evidence="1" id="KW-1133">Transmembrane helix</keyword>
<dbReference type="GeneID" id="111110411"/>
<gene>
    <name evidence="3" type="primary">LOC111110411</name>
</gene>
<organism evidence="2 3">
    <name type="scientific">Crassostrea virginica</name>
    <name type="common">Eastern oyster</name>
    <dbReference type="NCBI Taxonomy" id="6565"/>
    <lineage>
        <taxon>Eukaryota</taxon>
        <taxon>Metazoa</taxon>
        <taxon>Spiralia</taxon>
        <taxon>Lophotrochozoa</taxon>
        <taxon>Mollusca</taxon>
        <taxon>Bivalvia</taxon>
        <taxon>Autobranchia</taxon>
        <taxon>Pteriomorphia</taxon>
        <taxon>Ostreida</taxon>
        <taxon>Ostreoidea</taxon>
        <taxon>Ostreidae</taxon>
        <taxon>Crassostrea</taxon>
    </lineage>
</organism>
<proteinExistence type="predicted"/>
<keyword evidence="1" id="KW-0472">Membrane</keyword>
<evidence type="ECO:0000313" key="3">
    <source>
        <dbReference type="RefSeq" id="XP_022302610.1"/>
    </source>
</evidence>
<evidence type="ECO:0000256" key="1">
    <source>
        <dbReference type="SAM" id="Phobius"/>
    </source>
</evidence>
<protein>
    <submittedName>
        <fullName evidence="3">Uncharacterized protein LOC111110411 isoform X1</fullName>
    </submittedName>
</protein>
<dbReference type="Proteomes" id="UP000694844">
    <property type="component" value="Chromosome 8"/>
</dbReference>